<evidence type="ECO:0000313" key="2">
    <source>
        <dbReference type="EMBL" id="QOS12153.1"/>
    </source>
</evidence>
<evidence type="ECO:0000256" key="1">
    <source>
        <dbReference type="SAM" id="MobiDB-lite"/>
    </source>
</evidence>
<protein>
    <recommendedName>
        <fullName evidence="4">Lipoprotein</fullName>
    </recommendedName>
</protein>
<feature type="compositionally biased region" description="Low complexity" evidence="1">
    <location>
        <begin position="39"/>
        <end position="54"/>
    </location>
</feature>
<dbReference type="PROSITE" id="PS51257">
    <property type="entry name" value="PROKAR_LIPOPROTEIN"/>
    <property type="match status" value="1"/>
</dbReference>
<accession>A0A871BHL6</accession>
<evidence type="ECO:0000313" key="3">
    <source>
        <dbReference type="Proteomes" id="UP000663064"/>
    </source>
</evidence>
<dbReference type="Proteomes" id="UP000663064">
    <property type="component" value="Chromosome"/>
</dbReference>
<dbReference type="GeneID" id="59459678"/>
<dbReference type="EMBL" id="CP063205">
    <property type="protein sequence ID" value="QOS12153.1"/>
    <property type="molecule type" value="Genomic_DNA"/>
</dbReference>
<dbReference type="RefSeq" id="WP_193492369.1">
    <property type="nucleotide sequence ID" value="NZ_CP063205.1"/>
</dbReference>
<dbReference type="AlphaFoldDB" id="A0A871BHL6"/>
<feature type="region of interest" description="Disordered" evidence="1">
    <location>
        <begin position="27"/>
        <end position="105"/>
    </location>
</feature>
<organism evidence="2 3">
    <name type="scientific">Haloferax gibbonsii</name>
    <dbReference type="NCBI Taxonomy" id="35746"/>
    <lineage>
        <taxon>Archaea</taxon>
        <taxon>Methanobacteriati</taxon>
        <taxon>Methanobacteriota</taxon>
        <taxon>Stenosarchaea group</taxon>
        <taxon>Halobacteria</taxon>
        <taxon>Halobacteriales</taxon>
        <taxon>Haloferacaceae</taxon>
        <taxon>Haloferax</taxon>
    </lineage>
</organism>
<gene>
    <name evidence="2" type="ORF">HfgLR_10070</name>
</gene>
<evidence type="ECO:0008006" key="4">
    <source>
        <dbReference type="Google" id="ProtNLM"/>
    </source>
</evidence>
<reference evidence="2" key="1">
    <citation type="journal article" date="2021" name="Front. Microbiol.">
        <title>Cellular and Genomic Properties of Haloferax gibbonsii LR2-5, the Host of Euryarchaeal Virus HFTV1.</title>
        <authorList>
            <person name="Tittes C."/>
            <person name="Schwarzer S."/>
            <person name="Pfeiffer F."/>
            <person name="Dyall-Smith M."/>
            <person name="Rodriguez-Franco M."/>
            <person name="Oksanen H.M."/>
            <person name="Quax T.E.F."/>
        </authorList>
    </citation>
    <scope>NUCLEOTIDE SEQUENCE</scope>
    <source>
        <strain evidence="2">LR2-5</strain>
    </source>
</reference>
<dbReference type="InterPro" id="IPR006311">
    <property type="entry name" value="TAT_signal"/>
</dbReference>
<name>A0A871BHL6_HALGI</name>
<sequence length="218" mass="23222">MNASRLTRRRLLAATGTAVSVVTGGCLDVGGRTGETESEVATAPETTAEPPTVSGTERATARNAPPEYDCSAASRPEPASPTGENADALRPVAYPTRPDSFTDSDRGTEYIEAYERAYRHNELVADRGSSLVAHSLSLRDARPYGAPDGAAVVRLTYTYTEVVSHSDGYVAGDSPQIIVTYYADESVVIRTPPLRSSDAPDGLVPDPWNSGRPVECFE</sequence>
<proteinExistence type="predicted"/>
<dbReference type="PROSITE" id="PS51318">
    <property type="entry name" value="TAT"/>
    <property type="match status" value="1"/>
</dbReference>